<keyword evidence="2" id="KW-1185">Reference proteome</keyword>
<reference evidence="1 2" key="1">
    <citation type="journal article" date="2022" name="Hortic Res">
        <title>A haplotype resolved chromosomal level avocado genome allows analysis of novel avocado genes.</title>
        <authorList>
            <person name="Nath O."/>
            <person name="Fletcher S.J."/>
            <person name="Hayward A."/>
            <person name="Shaw L.M."/>
            <person name="Masouleh A.K."/>
            <person name="Furtado A."/>
            <person name="Henry R.J."/>
            <person name="Mitter N."/>
        </authorList>
    </citation>
    <scope>NUCLEOTIDE SEQUENCE [LARGE SCALE GENOMIC DNA]</scope>
    <source>
        <strain evidence="2">cv. Hass</strain>
    </source>
</reference>
<dbReference type="EMBL" id="CM056815">
    <property type="protein sequence ID" value="KAJ8628870.1"/>
    <property type="molecule type" value="Genomic_DNA"/>
</dbReference>
<evidence type="ECO:0000313" key="1">
    <source>
        <dbReference type="EMBL" id="KAJ8628870.1"/>
    </source>
</evidence>
<evidence type="ECO:0000313" key="2">
    <source>
        <dbReference type="Proteomes" id="UP001234297"/>
    </source>
</evidence>
<organism evidence="1 2">
    <name type="scientific">Persea americana</name>
    <name type="common">Avocado</name>
    <dbReference type="NCBI Taxonomy" id="3435"/>
    <lineage>
        <taxon>Eukaryota</taxon>
        <taxon>Viridiplantae</taxon>
        <taxon>Streptophyta</taxon>
        <taxon>Embryophyta</taxon>
        <taxon>Tracheophyta</taxon>
        <taxon>Spermatophyta</taxon>
        <taxon>Magnoliopsida</taxon>
        <taxon>Magnoliidae</taxon>
        <taxon>Laurales</taxon>
        <taxon>Lauraceae</taxon>
        <taxon>Persea</taxon>
    </lineage>
</organism>
<comment type="caution">
    <text evidence="1">The sequence shown here is derived from an EMBL/GenBank/DDBJ whole genome shotgun (WGS) entry which is preliminary data.</text>
</comment>
<name>A0ACC2L697_PERAE</name>
<sequence>MASRQRPYNNASIICNIYCNNIEFLVGIDGTGIFRFCFSSKALLAVIFFSESFRVAIRHGVEESEDYDLCDRAEDLEASLSHSR</sequence>
<proteinExistence type="predicted"/>
<gene>
    <name evidence="1" type="ORF">MRB53_022193</name>
</gene>
<dbReference type="Proteomes" id="UP001234297">
    <property type="component" value="Chromosome 7"/>
</dbReference>
<protein>
    <submittedName>
        <fullName evidence="1">Uncharacterized protein</fullName>
    </submittedName>
</protein>
<accession>A0ACC2L697</accession>